<gene>
    <name evidence="3" type="ORF">POVCU2_0065280</name>
</gene>
<evidence type="ECO:0000256" key="2">
    <source>
        <dbReference type="SAM" id="Phobius"/>
    </source>
</evidence>
<name>A0A1A8WDJ9_PLAOA</name>
<organism evidence="3 4">
    <name type="scientific">Plasmodium ovale curtisi</name>
    <dbReference type="NCBI Taxonomy" id="864141"/>
    <lineage>
        <taxon>Eukaryota</taxon>
        <taxon>Sar</taxon>
        <taxon>Alveolata</taxon>
        <taxon>Apicomplexa</taxon>
        <taxon>Aconoidasida</taxon>
        <taxon>Haemosporida</taxon>
        <taxon>Plasmodiidae</taxon>
        <taxon>Plasmodium</taxon>
        <taxon>Plasmodium (Plasmodium)</taxon>
    </lineage>
</organism>
<dbReference type="Proteomes" id="UP000078560">
    <property type="component" value="Unassembled WGS sequence"/>
</dbReference>
<protein>
    <submittedName>
        <fullName evidence="3">PIR Superfamily Protein</fullName>
    </submittedName>
</protein>
<keyword evidence="2" id="KW-0812">Transmembrane</keyword>
<dbReference type="Pfam" id="PF05795">
    <property type="entry name" value="Plasmodium_Vir"/>
    <property type="match status" value="2"/>
</dbReference>
<reference evidence="4" key="1">
    <citation type="submission" date="2016-05" db="EMBL/GenBank/DDBJ databases">
        <authorList>
            <person name="Naeem Raeece"/>
        </authorList>
    </citation>
    <scope>NUCLEOTIDE SEQUENCE [LARGE SCALE GENOMIC DNA]</scope>
</reference>
<dbReference type="InterPro" id="IPR008780">
    <property type="entry name" value="Plasmodium_Vir"/>
</dbReference>
<evidence type="ECO:0000256" key="1">
    <source>
        <dbReference type="SAM" id="MobiDB-lite"/>
    </source>
</evidence>
<keyword evidence="2" id="KW-0472">Membrane</keyword>
<sequence>MKEQILKDSSKYKLYNKLNDDTNINEYKRYCSNKQFMNKNYEGFTNLCYIFAKNYIKLPQILNDELDANERCRYFNFWITDISDAHLCKIYSEYLFYIKGLHDKYKRECCKFPSEKCHNPMKLDYFCKNDDLFNKLKCDINNGVAAASSEHERSQTMDGTQENDISHSVSSSSLEHHTDENVDGITNNTDYYPKRGVSFSFWGILSAFLYLYKFTTYGNWIRSKLLKNEMKVNLGEDAQNFVTYGIKNAKENIFTDDCNITYHPA</sequence>
<evidence type="ECO:0000313" key="4">
    <source>
        <dbReference type="Proteomes" id="UP000078560"/>
    </source>
</evidence>
<feature type="transmembrane region" description="Helical" evidence="2">
    <location>
        <begin position="199"/>
        <end position="221"/>
    </location>
</feature>
<accession>A0A1A8WDJ9</accession>
<dbReference type="EMBL" id="FLQU01001033">
    <property type="protein sequence ID" value="SBS91079.1"/>
    <property type="molecule type" value="Genomic_DNA"/>
</dbReference>
<proteinExistence type="predicted"/>
<evidence type="ECO:0000313" key="3">
    <source>
        <dbReference type="EMBL" id="SBS91079.1"/>
    </source>
</evidence>
<feature type="region of interest" description="Disordered" evidence="1">
    <location>
        <begin position="149"/>
        <end position="182"/>
    </location>
</feature>
<keyword evidence="2" id="KW-1133">Transmembrane helix</keyword>
<dbReference type="AlphaFoldDB" id="A0A1A8WDJ9"/>